<evidence type="ECO:0000256" key="1">
    <source>
        <dbReference type="SAM" id="Phobius"/>
    </source>
</evidence>
<sequence length="131" mass="14216">MLLCVESSIYAGIGVLCLFYVAPFVAALNILQAICNRLLGPPWGATMCCCIAMVAIEIVMTSATLDRYVFVLTMAVPFGCMVLIIYGTALTDSETRVSFVERISFLGLLLLMWLCITEHNARLVEGIGRGG</sequence>
<name>A0A6A6ZK84_9PLEO</name>
<keyword evidence="3" id="KW-1185">Reference proteome</keyword>
<keyword evidence="1" id="KW-1133">Transmembrane helix</keyword>
<reference evidence="2" key="1">
    <citation type="journal article" date="2020" name="Stud. Mycol.">
        <title>101 Dothideomycetes genomes: a test case for predicting lifestyles and emergence of pathogens.</title>
        <authorList>
            <person name="Haridas S."/>
            <person name="Albert R."/>
            <person name="Binder M."/>
            <person name="Bloem J."/>
            <person name="Labutti K."/>
            <person name="Salamov A."/>
            <person name="Andreopoulos B."/>
            <person name="Baker S."/>
            <person name="Barry K."/>
            <person name="Bills G."/>
            <person name="Bluhm B."/>
            <person name="Cannon C."/>
            <person name="Castanera R."/>
            <person name="Culley D."/>
            <person name="Daum C."/>
            <person name="Ezra D."/>
            <person name="Gonzalez J."/>
            <person name="Henrissat B."/>
            <person name="Kuo A."/>
            <person name="Liang C."/>
            <person name="Lipzen A."/>
            <person name="Lutzoni F."/>
            <person name="Magnuson J."/>
            <person name="Mondo S."/>
            <person name="Nolan M."/>
            <person name="Ohm R."/>
            <person name="Pangilinan J."/>
            <person name="Park H.-J."/>
            <person name="Ramirez L."/>
            <person name="Alfaro M."/>
            <person name="Sun H."/>
            <person name="Tritt A."/>
            <person name="Yoshinaga Y."/>
            <person name="Zwiers L.-H."/>
            <person name="Turgeon B."/>
            <person name="Goodwin S."/>
            <person name="Spatafora J."/>
            <person name="Crous P."/>
            <person name="Grigoriev I."/>
        </authorList>
    </citation>
    <scope>NUCLEOTIDE SEQUENCE</scope>
    <source>
        <strain evidence="2">CBS 113818</strain>
    </source>
</reference>
<protein>
    <submittedName>
        <fullName evidence="2">Uncharacterized protein</fullName>
    </submittedName>
</protein>
<feature type="transmembrane region" description="Helical" evidence="1">
    <location>
        <begin position="68"/>
        <end position="87"/>
    </location>
</feature>
<evidence type="ECO:0000313" key="2">
    <source>
        <dbReference type="EMBL" id="KAF2821356.1"/>
    </source>
</evidence>
<dbReference type="AlphaFoldDB" id="A0A6A6ZK84"/>
<organism evidence="2 3">
    <name type="scientific">Ophiobolus disseminans</name>
    <dbReference type="NCBI Taxonomy" id="1469910"/>
    <lineage>
        <taxon>Eukaryota</taxon>
        <taxon>Fungi</taxon>
        <taxon>Dikarya</taxon>
        <taxon>Ascomycota</taxon>
        <taxon>Pezizomycotina</taxon>
        <taxon>Dothideomycetes</taxon>
        <taxon>Pleosporomycetidae</taxon>
        <taxon>Pleosporales</taxon>
        <taxon>Pleosporineae</taxon>
        <taxon>Phaeosphaeriaceae</taxon>
        <taxon>Ophiobolus</taxon>
    </lineage>
</organism>
<dbReference type="Proteomes" id="UP000799424">
    <property type="component" value="Unassembled WGS sequence"/>
</dbReference>
<feature type="transmembrane region" description="Helical" evidence="1">
    <location>
        <begin position="43"/>
        <end position="61"/>
    </location>
</feature>
<keyword evidence="1" id="KW-0472">Membrane</keyword>
<dbReference type="EMBL" id="MU006237">
    <property type="protein sequence ID" value="KAF2821356.1"/>
    <property type="molecule type" value="Genomic_DNA"/>
</dbReference>
<feature type="transmembrane region" description="Helical" evidence="1">
    <location>
        <begin position="9"/>
        <end position="31"/>
    </location>
</feature>
<accession>A0A6A6ZK84</accession>
<proteinExistence type="predicted"/>
<feature type="transmembrane region" description="Helical" evidence="1">
    <location>
        <begin position="99"/>
        <end position="116"/>
    </location>
</feature>
<keyword evidence="1" id="KW-0812">Transmembrane</keyword>
<gene>
    <name evidence="2" type="ORF">CC86DRAFT_103058</name>
</gene>
<evidence type="ECO:0000313" key="3">
    <source>
        <dbReference type="Proteomes" id="UP000799424"/>
    </source>
</evidence>